<dbReference type="Proteomes" id="UP000034164">
    <property type="component" value="Unassembled WGS sequence"/>
</dbReference>
<evidence type="ECO:0000313" key="1">
    <source>
        <dbReference type="EMBL" id="KKZ61129.1"/>
    </source>
</evidence>
<accession>A0A0G2IZ46</accession>
<evidence type="ECO:0000313" key="2">
    <source>
        <dbReference type="Proteomes" id="UP000034164"/>
    </source>
</evidence>
<dbReference type="AlphaFoldDB" id="A0A0G2IZ46"/>
<sequence>MVQVESSVNLVKHRAPTSCLGDVLRLVCKEGLMVQMQRWMNTSSRRESCEERDPAQTTAIRCMRLYLMTQRPPKLGSRRKNVKYPTWTWDVRIFKHHFARKGRQVGSF</sequence>
<reference evidence="2" key="1">
    <citation type="journal article" date="2015" name="PLoS Genet.">
        <title>The dynamic genome and transcriptome of the human fungal pathogen Blastomyces and close relative Emmonsia.</title>
        <authorList>
            <person name="Munoz J.F."/>
            <person name="Gauthier G.M."/>
            <person name="Desjardins C.A."/>
            <person name="Gallo J.E."/>
            <person name="Holder J."/>
            <person name="Sullivan T.D."/>
            <person name="Marty A.J."/>
            <person name="Carmen J.C."/>
            <person name="Chen Z."/>
            <person name="Ding L."/>
            <person name="Gujja S."/>
            <person name="Magrini V."/>
            <person name="Misas E."/>
            <person name="Mitreva M."/>
            <person name="Priest M."/>
            <person name="Saif S."/>
            <person name="Whiston E.A."/>
            <person name="Young S."/>
            <person name="Zeng Q."/>
            <person name="Goldman W.E."/>
            <person name="Mardis E.R."/>
            <person name="Taylor J.W."/>
            <person name="McEwen J.G."/>
            <person name="Clay O.K."/>
            <person name="Klein B.S."/>
            <person name="Cuomo C.A."/>
        </authorList>
    </citation>
    <scope>NUCLEOTIDE SEQUENCE [LARGE SCALE GENOMIC DNA]</scope>
    <source>
        <strain evidence="2">UAMH 3008</strain>
    </source>
</reference>
<comment type="caution">
    <text evidence="1">The sequence shown here is derived from an EMBL/GenBank/DDBJ whole genome shotgun (WGS) entry which is preliminary data.</text>
</comment>
<dbReference type="EMBL" id="LCZI01001340">
    <property type="protein sequence ID" value="KKZ61129.1"/>
    <property type="molecule type" value="Genomic_DNA"/>
</dbReference>
<proteinExistence type="predicted"/>
<protein>
    <submittedName>
        <fullName evidence="1">Uncharacterized protein</fullName>
    </submittedName>
</protein>
<organism evidence="1 2">
    <name type="scientific">[Emmonsia] crescens</name>
    <dbReference type="NCBI Taxonomy" id="73230"/>
    <lineage>
        <taxon>Eukaryota</taxon>
        <taxon>Fungi</taxon>
        <taxon>Dikarya</taxon>
        <taxon>Ascomycota</taxon>
        <taxon>Pezizomycotina</taxon>
        <taxon>Eurotiomycetes</taxon>
        <taxon>Eurotiomycetidae</taxon>
        <taxon>Onygenales</taxon>
        <taxon>Ajellomycetaceae</taxon>
        <taxon>Emergomyces</taxon>
    </lineage>
</organism>
<name>A0A0G2IZ46_9EURO</name>
<gene>
    <name evidence="1" type="ORF">EMCG_04254</name>
</gene>
<dbReference type="VEuPathDB" id="FungiDB:EMCG_04254"/>